<dbReference type="EMBL" id="CP021780">
    <property type="protein sequence ID" value="ASA20988.1"/>
    <property type="molecule type" value="Genomic_DNA"/>
</dbReference>
<dbReference type="Pfam" id="PF13377">
    <property type="entry name" value="Peripla_BP_3"/>
    <property type="match status" value="1"/>
</dbReference>
<gene>
    <name evidence="6" type="ORF">B9T62_09430</name>
</gene>
<dbReference type="PANTHER" id="PTHR30146">
    <property type="entry name" value="LACI-RELATED TRANSCRIPTIONAL REPRESSOR"/>
    <property type="match status" value="1"/>
</dbReference>
<keyword evidence="2" id="KW-0805">Transcription regulation</keyword>
<dbReference type="Pfam" id="PF00356">
    <property type="entry name" value="LacI"/>
    <property type="match status" value="1"/>
</dbReference>
<name>A0A2Z2KQ70_9BACL</name>
<keyword evidence="3" id="KW-0238">DNA-binding</keyword>
<dbReference type="Gene3D" id="3.40.50.2300">
    <property type="match status" value="2"/>
</dbReference>
<sequence>MMTIKDVAKIAGVSVATVSRVINESGYVNIDTRKKVEAAIRQSNYSPNEVARSLYKRKSKLIGLLLPDITNPFFPQLARGIEDYMQENGYRIIFGNSDENADKELDYIRTFVQNNVVGVISSTNFPDSGAYLEMNIPVVFLDRTSNDSPSVYADGRKGGRLAAQEMVARGSSRITIIQGPAHVKPAQDRFQGAAEALAEMGISYNVIQTSSFSYTEAGQWATELFERFLDTDGVIASNDIVASAVLREAHRLGKTVPEDVQIIGFDDIPLSSLMSPSLSTIRQPARDMGSAAARLLIQLIEQDQVEDKIIQLPVSFIERETTRSRMETSKKG</sequence>
<dbReference type="PROSITE" id="PS00356">
    <property type="entry name" value="HTH_LACI_1"/>
    <property type="match status" value="1"/>
</dbReference>
<evidence type="ECO:0000256" key="3">
    <source>
        <dbReference type="ARBA" id="ARBA00023125"/>
    </source>
</evidence>
<accession>A0A2Z2KQ70</accession>
<dbReference type="InterPro" id="IPR046335">
    <property type="entry name" value="LacI/GalR-like_sensor"/>
</dbReference>
<dbReference type="AlphaFoldDB" id="A0A2Z2KQ70"/>
<protein>
    <submittedName>
        <fullName evidence="6">LacI family transcriptional regulator</fullName>
    </submittedName>
</protein>
<feature type="domain" description="HTH lacI-type" evidence="5">
    <location>
        <begin position="2"/>
        <end position="56"/>
    </location>
</feature>
<evidence type="ECO:0000313" key="7">
    <source>
        <dbReference type="Proteomes" id="UP000249890"/>
    </source>
</evidence>
<proteinExistence type="predicted"/>
<dbReference type="GO" id="GO:0003700">
    <property type="term" value="F:DNA-binding transcription factor activity"/>
    <property type="evidence" value="ECO:0007669"/>
    <property type="project" value="TreeGrafter"/>
</dbReference>
<dbReference type="Proteomes" id="UP000249890">
    <property type="component" value="Chromosome"/>
</dbReference>
<evidence type="ECO:0000256" key="4">
    <source>
        <dbReference type="ARBA" id="ARBA00023163"/>
    </source>
</evidence>
<evidence type="ECO:0000259" key="5">
    <source>
        <dbReference type="PROSITE" id="PS50932"/>
    </source>
</evidence>
<evidence type="ECO:0000313" key="6">
    <source>
        <dbReference type="EMBL" id="ASA20988.1"/>
    </source>
</evidence>
<dbReference type="GO" id="GO:0000976">
    <property type="term" value="F:transcription cis-regulatory region binding"/>
    <property type="evidence" value="ECO:0007669"/>
    <property type="project" value="TreeGrafter"/>
</dbReference>
<dbReference type="PROSITE" id="PS50932">
    <property type="entry name" value="HTH_LACI_2"/>
    <property type="match status" value="1"/>
</dbReference>
<dbReference type="InterPro" id="IPR028082">
    <property type="entry name" value="Peripla_BP_I"/>
</dbReference>
<dbReference type="CDD" id="cd01392">
    <property type="entry name" value="HTH_LacI"/>
    <property type="match status" value="1"/>
</dbReference>
<dbReference type="RefSeq" id="WP_087915003.1">
    <property type="nucleotide sequence ID" value="NZ_CP021780.1"/>
</dbReference>
<dbReference type="PRINTS" id="PR00036">
    <property type="entry name" value="HTHLACI"/>
</dbReference>
<dbReference type="InterPro" id="IPR010982">
    <property type="entry name" value="Lambda_DNA-bd_dom_sf"/>
</dbReference>
<keyword evidence="7" id="KW-1185">Reference proteome</keyword>
<dbReference type="SUPFAM" id="SSF47413">
    <property type="entry name" value="lambda repressor-like DNA-binding domains"/>
    <property type="match status" value="1"/>
</dbReference>
<dbReference type="SUPFAM" id="SSF53822">
    <property type="entry name" value="Periplasmic binding protein-like I"/>
    <property type="match status" value="1"/>
</dbReference>
<dbReference type="OrthoDB" id="9796186at2"/>
<dbReference type="Gene3D" id="1.10.260.40">
    <property type="entry name" value="lambda repressor-like DNA-binding domains"/>
    <property type="match status" value="1"/>
</dbReference>
<evidence type="ECO:0000256" key="1">
    <source>
        <dbReference type="ARBA" id="ARBA00022491"/>
    </source>
</evidence>
<dbReference type="CDD" id="cd06291">
    <property type="entry name" value="PBP1_Qymf-like"/>
    <property type="match status" value="1"/>
</dbReference>
<dbReference type="SMART" id="SM00354">
    <property type="entry name" value="HTH_LACI"/>
    <property type="match status" value="1"/>
</dbReference>
<organism evidence="6 7">
    <name type="scientific">Paenibacillus donghaensis</name>
    <dbReference type="NCBI Taxonomy" id="414771"/>
    <lineage>
        <taxon>Bacteria</taxon>
        <taxon>Bacillati</taxon>
        <taxon>Bacillota</taxon>
        <taxon>Bacilli</taxon>
        <taxon>Bacillales</taxon>
        <taxon>Paenibacillaceae</taxon>
        <taxon>Paenibacillus</taxon>
    </lineage>
</organism>
<dbReference type="KEGG" id="pdh:B9T62_09430"/>
<reference evidence="6 7" key="1">
    <citation type="submission" date="2017-06" db="EMBL/GenBank/DDBJ databases">
        <title>Complete genome sequence of Paenibacillus donghaensis KCTC 13049T isolated from East Sea sediment, South Korea.</title>
        <authorList>
            <person name="Jung B.K."/>
            <person name="Hong S.-J."/>
            <person name="Shin J.-H."/>
        </authorList>
    </citation>
    <scope>NUCLEOTIDE SEQUENCE [LARGE SCALE GENOMIC DNA]</scope>
    <source>
        <strain evidence="6 7">KCTC 13049</strain>
    </source>
</reference>
<dbReference type="PANTHER" id="PTHR30146:SF95">
    <property type="entry name" value="RIBOSE OPERON REPRESSOR"/>
    <property type="match status" value="1"/>
</dbReference>
<evidence type="ECO:0000256" key="2">
    <source>
        <dbReference type="ARBA" id="ARBA00023015"/>
    </source>
</evidence>
<keyword evidence="4" id="KW-0804">Transcription</keyword>
<keyword evidence="1" id="KW-0678">Repressor</keyword>
<dbReference type="InterPro" id="IPR000843">
    <property type="entry name" value="HTH_LacI"/>
</dbReference>